<dbReference type="PANTHER" id="PTHR22904">
    <property type="entry name" value="TPR REPEAT CONTAINING PROTEIN"/>
    <property type="match status" value="1"/>
</dbReference>
<dbReference type="SMART" id="SM00727">
    <property type="entry name" value="STI1"/>
    <property type="match status" value="1"/>
</dbReference>
<dbReference type="FunFam" id="1.25.40.10:FF:000027">
    <property type="entry name" value="stress-induced-phosphoprotein 1 isoform X1"/>
    <property type="match status" value="1"/>
</dbReference>
<name>A0AAF3ESH7_9BILA</name>
<organism evidence="8 9">
    <name type="scientific">Mesorhabditis belari</name>
    <dbReference type="NCBI Taxonomy" id="2138241"/>
    <lineage>
        <taxon>Eukaryota</taxon>
        <taxon>Metazoa</taxon>
        <taxon>Ecdysozoa</taxon>
        <taxon>Nematoda</taxon>
        <taxon>Chromadorea</taxon>
        <taxon>Rhabditida</taxon>
        <taxon>Rhabditina</taxon>
        <taxon>Rhabditomorpha</taxon>
        <taxon>Rhabditoidea</taxon>
        <taxon>Rhabditidae</taxon>
        <taxon>Mesorhabditinae</taxon>
        <taxon>Mesorhabditis</taxon>
    </lineage>
</organism>
<dbReference type="Gene3D" id="1.10.260.100">
    <property type="match status" value="1"/>
</dbReference>
<feature type="repeat" description="TPR" evidence="6">
    <location>
        <begin position="210"/>
        <end position="243"/>
    </location>
</feature>
<dbReference type="Pfam" id="PF17830">
    <property type="entry name" value="STI1-HOP_DP"/>
    <property type="match status" value="1"/>
</dbReference>
<comment type="subcellular location">
    <subcellularLocation>
        <location evidence="1">Cytoplasm</location>
    </subcellularLocation>
</comment>
<dbReference type="InterPro" id="IPR019734">
    <property type="entry name" value="TPR_rpt"/>
</dbReference>
<evidence type="ECO:0000256" key="5">
    <source>
        <dbReference type="ARBA" id="ARBA00026193"/>
    </source>
</evidence>
<dbReference type="InterPro" id="IPR011990">
    <property type="entry name" value="TPR-like_helical_dom_sf"/>
</dbReference>
<dbReference type="InterPro" id="IPR013105">
    <property type="entry name" value="TPR_2"/>
</dbReference>
<dbReference type="FunFam" id="1.25.40.10:FF:000010">
    <property type="entry name" value="Stress-induced phosphoprotein 1"/>
    <property type="match status" value="1"/>
</dbReference>
<evidence type="ECO:0000259" key="7">
    <source>
        <dbReference type="SMART" id="SM00727"/>
    </source>
</evidence>
<dbReference type="InterPro" id="IPR041243">
    <property type="entry name" value="STI1/HOP_DP"/>
</dbReference>
<evidence type="ECO:0000256" key="4">
    <source>
        <dbReference type="ARBA" id="ARBA00022803"/>
    </source>
</evidence>
<protein>
    <recommendedName>
        <fullName evidence="5">Stress-induced-phosphoprotein 1</fullName>
    </recommendedName>
</protein>
<dbReference type="PANTHER" id="PTHR22904:SF523">
    <property type="entry name" value="STRESS-INDUCED-PHOSPHOPROTEIN 1"/>
    <property type="match status" value="1"/>
</dbReference>
<reference evidence="9" key="1">
    <citation type="submission" date="2024-02" db="UniProtKB">
        <authorList>
            <consortium name="WormBaseParasite"/>
        </authorList>
    </citation>
    <scope>IDENTIFICATION</scope>
</reference>
<keyword evidence="2" id="KW-0963">Cytoplasm</keyword>
<dbReference type="PROSITE" id="PS50005">
    <property type="entry name" value="TPR"/>
    <property type="match status" value="4"/>
</dbReference>
<dbReference type="Pfam" id="PF13424">
    <property type="entry name" value="TPR_12"/>
    <property type="match status" value="1"/>
</dbReference>
<feature type="repeat" description="TPR" evidence="6">
    <location>
        <begin position="7"/>
        <end position="40"/>
    </location>
</feature>
<evidence type="ECO:0000256" key="3">
    <source>
        <dbReference type="ARBA" id="ARBA00022737"/>
    </source>
</evidence>
<evidence type="ECO:0000256" key="2">
    <source>
        <dbReference type="ARBA" id="ARBA00022490"/>
    </source>
</evidence>
<sequence>MTDVESALAEKDLGNEAYKKKEFDVAHEHYDKAIKLNPSNIVFYNNKAAVFFEEERFDECIEMCKQAVEVGRDNRADYQMIARAMARIGNAYLKKENQKEALHWFQKSLSEHRDQELVKKTKALENEIKEAEKRSYINPKIAEEEKQKGNDYFKKGDFPNAMKHYNEAVKRDPENAVLYSNRAACYTKLMDFQRALEDCDTCIRKDKKFVKGYIRKGACLMAMKEFSRAQDAYKGALAVDPSNAEAMQGLRQAYSSSDEPPEKARERALNDPEVQEILSDPGMRLILEQMSQDPGAIRAHLSNPEIAKKIHKLKNAGIIQMR</sequence>
<keyword evidence="3" id="KW-0677">Repeat</keyword>
<evidence type="ECO:0000313" key="8">
    <source>
        <dbReference type="Proteomes" id="UP000887575"/>
    </source>
</evidence>
<dbReference type="InterPro" id="IPR006636">
    <property type="entry name" value="STI1_HS-bd"/>
</dbReference>
<feature type="domain" description="STI1" evidence="7">
    <location>
        <begin position="271"/>
        <end position="310"/>
    </location>
</feature>
<evidence type="ECO:0000256" key="1">
    <source>
        <dbReference type="ARBA" id="ARBA00004496"/>
    </source>
</evidence>
<feature type="repeat" description="TPR" evidence="6">
    <location>
        <begin position="82"/>
        <end position="115"/>
    </location>
</feature>
<feature type="repeat" description="TPR" evidence="6">
    <location>
        <begin position="142"/>
        <end position="175"/>
    </location>
</feature>
<dbReference type="WBParaSite" id="MBELARI_LOCUS17086">
    <property type="protein sequence ID" value="MBELARI_LOCUS17086"/>
    <property type="gene ID" value="MBELARI_LOCUS17086"/>
</dbReference>
<evidence type="ECO:0000256" key="6">
    <source>
        <dbReference type="PROSITE-ProRule" id="PRU00339"/>
    </source>
</evidence>
<evidence type="ECO:0000313" key="9">
    <source>
        <dbReference type="WBParaSite" id="MBELARI_LOCUS17086"/>
    </source>
</evidence>
<dbReference type="Proteomes" id="UP000887575">
    <property type="component" value="Unassembled WGS sequence"/>
</dbReference>
<dbReference type="GO" id="GO:0051879">
    <property type="term" value="F:Hsp90 protein binding"/>
    <property type="evidence" value="ECO:0007669"/>
    <property type="project" value="TreeGrafter"/>
</dbReference>
<dbReference type="SMART" id="SM00028">
    <property type="entry name" value="TPR"/>
    <property type="match status" value="6"/>
</dbReference>
<dbReference type="AlphaFoldDB" id="A0AAF3ESH7"/>
<dbReference type="Pfam" id="PF13414">
    <property type="entry name" value="TPR_11"/>
    <property type="match status" value="1"/>
</dbReference>
<proteinExistence type="predicted"/>
<keyword evidence="4 6" id="KW-0802">TPR repeat</keyword>
<dbReference type="Pfam" id="PF07719">
    <property type="entry name" value="TPR_2"/>
    <property type="match status" value="1"/>
</dbReference>
<dbReference type="GO" id="GO:0005737">
    <property type="term" value="C:cytoplasm"/>
    <property type="evidence" value="ECO:0007669"/>
    <property type="project" value="UniProtKB-SubCell"/>
</dbReference>
<dbReference type="SUPFAM" id="SSF48452">
    <property type="entry name" value="TPR-like"/>
    <property type="match status" value="2"/>
</dbReference>
<dbReference type="Gene3D" id="1.25.40.10">
    <property type="entry name" value="Tetratricopeptide repeat domain"/>
    <property type="match status" value="2"/>
</dbReference>
<dbReference type="FunFam" id="1.10.260.100:FF:000002">
    <property type="entry name" value="Stress-induced-phosphoprotein 1 (Hsp70/Hsp90-organizing)"/>
    <property type="match status" value="1"/>
</dbReference>
<accession>A0AAF3ESH7</accession>
<keyword evidence="8" id="KW-1185">Reference proteome</keyword>